<protein>
    <submittedName>
        <fullName evidence="1">Uncharacterized protein</fullName>
    </submittedName>
</protein>
<dbReference type="RefSeq" id="WP_392408648.1">
    <property type="nucleotide sequence ID" value="NZ_CP170746.1"/>
</dbReference>
<dbReference type="Proteomes" id="UP000268857">
    <property type="component" value="Unassembled WGS sequence"/>
</dbReference>
<reference evidence="1 2" key="1">
    <citation type="journal article" date="2019" name="Genome Biol. Evol.">
        <title>Day and night: Metabolic profiles and evolutionary relationships of six axenic non-marine cyanobacteria.</title>
        <authorList>
            <person name="Will S.E."/>
            <person name="Henke P."/>
            <person name="Boedeker C."/>
            <person name="Huang S."/>
            <person name="Brinkmann H."/>
            <person name="Rohde M."/>
            <person name="Jarek M."/>
            <person name="Friedl T."/>
            <person name="Seufert S."/>
            <person name="Schumacher M."/>
            <person name="Overmann J."/>
            <person name="Neumann-Schaal M."/>
            <person name="Petersen J."/>
        </authorList>
    </citation>
    <scope>NUCLEOTIDE SEQUENCE [LARGE SCALE GENOMIC DNA]</scope>
    <source>
        <strain evidence="1 2">PCC 6912</strain>
    </source>
</reference>
<dbReference type="AlphaFoldDB" id="A0A433NKR9"/>
<evidence type="ECO:0000313" key="2">
    <source>
        <dbReference type="Proteomes" id="UP000268857"/>
    </source>
</evidence>
<keyword evidence="2" id="KW-1185">Reference proteome</keyword>
<name>A0A433NKR9_CHLFR</name>
<dbReference type="EMBL" id="RSCJ01000007">
    <property type="protein sequence ID" value="RUR83396.1"/>
    <property type="molecule type" value="Genomic_DNA"/>
</dbReference>
<dbReference type="InterPro" id="IPR036705">
    <property type="entry name" value="Ribosyl_crysJ1_sf"/>
</dbReference>
<evidence type="ECO:0000313" key="1">
    <source>
        <dbReference type="EMBL" id="RUR83396.1"/>
    </source>
</evidence>
<proteinExistence type="predicted"/>
<sequence>MEAILILHAAIVGGIIGSAVGKLGIPQNWLNNLCEYPRTVKWIESLGEVCVSRYETLRTTLAE</sequence>
<gene>
    <name evidence="1" type="ORF">PCC6912_22290</name>
</gene>
<accession>A0A433NKR9</accession>
<dbReference type="SUPFAM" id="SSF101478">
    <property type="entry name" value="ADP-ribosylglycohydrolase"/>
    <property type="match status" value="1"/>
</dbReference>
<organism evidence="1 2">
    <name type="scientific">Chlorogloeopsis fritschii PCC 6912</name>
    <dbReference type="NCBI Taxonomy" id="211165"/>
    <lineage>
        <taxon>Bacteria</taxon>
        <taxon>Bacillati</taxon>
        <taxon>Cyanobacteriota</taxon>
        <taxon>Cyanophyceae</taxon>
        <taxon>Nostocales</taxon>
        <taxon>Chlorogloeopsidaceae</taxon>
        <taxon>Chlorogloeopsis</taxon>
    </lineage>
</organism>
<comment type="caution">
    <text evidence="1">The sequence shown here is derived from an EMBL/GenBank/DDBJ whole genome shotgun (WGS) entry which is preliminary data.</text>
</comment>